<proteinExistence type="predicted"/>
<dbReference type="EMBL" id="JAAGNC010000169">
    <property type="protein sequence ID" value="NEC60137.1"/>
    <property type="molecule type" value="Genomic_DNA"/>
</dbReference>
<keyword evidence="3" id="KW-1185">Reference proteome</keyword>
<accession>A0ABX0BJ01</accession>
<evidence type="ECO:0000313" key="2">
    <source>
        <dbReference type="EMBL" id="NEC60137.1"/>
    </source>
</evidence>
<protein>
    <submittedName>
        <fullName evidence="1">Uncharacterized protein</fullName>
    </submittedName>
</protein>
<organism evidence="1 3">
    <name type="scientific">Amycolatopsis rubida</name>
    <dbReference type="NCBI Taxonomy" id="112413"/>
    <lineage>
        <taxon>Bacteria</taxon>
        <taxon>Bacillati</taxon>
        <taxon>Actinomycetota</taxon>
        <taxon>Actinomycetes</taxon>
        <taxon>Pseudonocardiales</taxon>
        <taxon>Pseudonocardiaceae</taxon>
        <taxon>Amycolatopsis</taxon>
    </lineage>
</organism>
<reference evidence="1 3" key="1">
    <citation type="submission" date="2020-01" db="EMBL/GenBank/DDBJ databases">
        <title>Insect and environment-associated Actinomycetes.</title>
        <authorList>
            <person name="Currrie C."/>
            <person name="Chevrette M."/>
            <person name="Carlson C."/>
            <person name="Stubbendieck R."/>
            <person name="Wendt-Pienkowski E."/>
        </authorList>
    </citation>
    <scope>NUCLEOTIDE SEQUENCE [LARGE SCALE GENOMIC DNA]</scope>
    <source>
        <strain evidence="1 3">SID8386</strain>
    </source>
</reference>
<dbReference type="RefSeq" id="WP_157904940.1">
    <property type="nucleotide sequence ID" value="NZ_JAAGNC010000056.1"/>
</dbReference>
<comment type="caution">
    <text evidence="1">The sequence shown here is derived from an EMBL/GenBank/DDBJ whole genome shotgun (WGS) entry which is preliminary data.</text>
</comment>
<gene>
    <name evidence="1" type="ORF">G3I59_07585</name>
    <name evidence="2" type="ORF">G3I59_32275</name>
</gene>
<dbReference type="Proteomes" id="UP000470404">
    <property type="component" value="Unassembled WGS sequence"/>
</dbReference>
<name>A0ABX0BJ01_9PSEU</name>
<dbReference type="EMBL" id="JAAGNC010000056">
    <property type="protein sequence ID" value="NEC55462.1"/>
    <property type="molecule type" value="Genomic_DNA"/>
</dbReference>
<evidence type="ECO:0000313" key="3">
    <source>
        <dbReference type="Proteomes" id="UP000470404"/>
    </source>
</evidence>
<sequence length="106" mass="11378">MNNADRGVSDGWPRPSTFFSTFPSAFLSGVPLEKKGCATALLQANAGQPASSASSDFGAGRHVNSRLGWCVGRLMLALPSVRKFRSAVAGFFFILLRHSFPSILLF</sequence>
<evidence type="ECO:0000313" key="1">
    <source>
        <dbReference type="EMBL" id="NEC55462.1"/>
    </source>
</evidence>